<keyword evidence="4 5" id="KW-0472">Membrane</keyword>
<evidence type="ECO:0000313" key="7">
    <source>
        <dbReference type="EMBL" id="KAK7101660.1"/>
    </source>
</evidence>
<dbReference type="InterPro" id="IPR017452">
    <property type="entry name" value="GPCR_Rhodpsn_7TM"/>
</dbReference>
<feature type="transmembrane region" description="Helical" evidence="5">
    <location>
        <begin position="156"/>
        <end position="176"/>
    </location>
</feature>
<dbReference type="AlphaFoldDB" id="A0AAN9GCB0"/>
<dbReference type="Proteomes" id="UP001374579">
    <property type="component" value="Unassembled WGS sequence"/>
</dbReference>
<feature type="transmembrane region" description="Helical" evidence="5">
    <location>
        <begin position="41"/>
        <end position="66"/>
    </location>
</feature>
<gene>
    <name evidence="7" type="ORF">V1264_020006</name>
</gene>
<accession>A0AAN9GCB0</accession>
<dbReference type="EMBL" id="JBAMIC010000010">
    <property type="protein sequence ID" value="KAK7101660.1"/>
    <property type="molecule type" value="Genomic_DNA"/>
</dbReference>
<proteinExistence type="predicted"/>
<feature type="transmembrane region" description="Helical" evidence="5">
    <location>
        <begin position="114"/>
        <end position="135"/>
    </location>
</feature>
<evidence type="ECO:0000256" key="3">
    <source>
        <dbReference type="ARBA" id="ARBA00022989"/>
    </source>
</evidence>
<evidence type="ECO:0000256" key="1">
    <source>
        <dbReference type="ARBA" id="ARBA00004370"/>
    </source>
</evidence>
<dbReference type="PROSITE" id="PS50262">
    <property type="entry name" value="G_PROTEIN_RECEP_F1_2"/>
    <property type="match status" value="1"/>
</dbReference>
<dbReference type="SUPFAM" id="SSF81321">
    <property type="entry name" value="Family A G protein-coupled receptor-like"/>
    <property type="match status" value="1"/>
</dbReference>
<dbReference type="Gene3D" id="1.20.1070.10">
    <property type="entry name" value="Rhodopsin 7-helix transmembrane proteins"/>
    <property type="match status" value="1"/>
</dbReference>
<keyword evidence="8" id="KW-1185">Reference proteome</keyword>
<keyword evidence="2 5" id="KW-0812">Transmembrane</keyword>
<evidence type="ECO:0000256" key="4">
    <source>
        <dbReference type="ARBA" id="ARBA00023136"/>
    </source>
</evidence>
<evidence type="ECO:0000313" key="8">
    <source>
        <dbReference type="Proteomes" id="UP001374579"/>
    </source>
</evidence>
<organism evidence="7 8">
    <name type="scientific">Littorina saxatilis</name>
    <dbReference type="NCBI Taxonomy" id="31220"/>
    <lineage>
        <taxon>Eukaryota</taxon>
        <taxon>Metazoa</taxon>
        <taxon>Spiralia</taxon>
        <taxon>Lophotrochozoa</taxon>
        <taxon>Mollusca</taxon>
        <taxon>Gastropoda</taxon>
        <taxon>Caenogastropoda</taxon>
        <taxon>Littorinimorpha</taxon>
        <taxon>Littorinoidea</taxon>
        <taxon>Littorinidae</taxon>
        <taxon>Littorina</taxon>
    </lineage>
</organism>
<feature type="transmembrane region" description="Helical" evidence="5">
    <location>
        <begin position="196"/>
        <end position="222"/>
    </location>
</feature>
<dbReference type="CDD" id="cd00637">
    <property type="entry name" value="7tm_classA_rhodopsin-like"/>
    <property type="match status" value="1"/>
</dbReference>
<keyword evidence="3 5" id="KW-1133">Transmembrane helix</keyword>
<name>A0AAN9GCB0_9CAEN</name>
<evidence type="ECO:0000256" key="5">
    <source>
        <dbReference type="SAM" id="Phobius"/>
    </source>
</evidence>
<evidence type="ECO:0000259" key="6">
    <source>
        <dbReference type="PROSITE" id="PS50262"/>
    </source>
</evidence>
<reference evidence="7 8" key="1">
    <citation type="submission" date="2024-02" db="EMBL/GenBank/DDBJ databases">
        <title>Chromosome-scale genome assembly of the rough periwinkle Littorina saxatilis.</title>
        <authorList>
            <person name="De Jode A."/>
            <person name="Faria R."/>
            <person name="Formenti G."/>
            <person name="Sims Y."/>
            <person name="Smith T.P."/>
            <person name="Tracey A."/>
            <person name="Wood J.M.D."/>
            <person name="Zagrodzka Z.B."/>
            <person name="Johannesson K."/>
            <person name="Butlin R.K."/>
            <person name="Leder E.H."/>
        </authorList>
    </citation>
    <scope>NUCLEOTIDE SEQUENCE [LARGE SCALE GENOMIC DNA]</scope>
    <source>
        <strain evidence="7">Snail1</strain>
        <tissue evidence="7">Muscle</tissue>
    </source>
</reference>
<feature type="transmembrane region" description="Helical" evidence="5">
    <location>
        <begin position="298"/>
        <end position="316"/>
    </location>
</feature>
<feature type="domain" description="G-protein coupled receptors family 1 profile" evidence="6">
    <location>
        <begin position="57"/>
        <end position="314"/>
    </location>
</feature>
<feature type="transmembrane region" description="Helical" evidence="5">
    <location>
        <begin position="78"/>
        <end position="94"/>
    </location>
</feature>
<comment type="caution">
    <text evidence="7">The sequence shown here is derived from an EMBL/GenBank/DDBJ whole genome shotgun (WGS) entry which is preliminary data.</text>
</comment>
<dbReference type="GO" id="GO:0016020">
    <property type="term" value="C:membrane"/>
    <property type="evidence" value="ECO:0007669"/>
    <property type="project" value="UniProtKB-SubCell"/>
</dbReference>
<sequence>MALSDSALPQWTGSIQDDFSLPGRGMTNYSVAFYHPWGAPAVSAAVAILYSVWVTAANMLLVAVLLSSPRLLNSRQNITILHVAIVDLTVGLFYCPLTADFYIRGQWIHGCDSFFVWFIFLYPQVFLSVHLLGLMNGMRLVSGVCRVRTGRWVKNVLFAGALMMLWFYLVMIGASLDGSRRDNFRIAISKDNLCRALVASDGAIVTNILVFFVPAVVTLVLWMANVVREKIATPIPSAQLQLECETEPNSRAPLHVLSVATLTSCLMPLPAFVITTTLASGGCATVPCLHWVVPLSTVAEWVLFAKAGFLPLIWLLSPDFKMAILGAFHHFRRVPTSDTRDLVDNEMREGETDDTPFSEM</sequence>
<protein>
    <recommendedName>
        <fullName evidence="6">G-protein coupled receptors family 1 profile domain-containing protein</fullName>
    </recommendedName>
</protein>
<comment type="subcellular location">
    <subcellularLocation>
        <location evidence="1">Membrane</location>
    </subcellularLocation>
</comment>
<evidence type="ECO:0000256" key="2">
    <source>
        <dbReference type="ARBA" id="ARBA00022692"/>
    </source>
</evidence>